<proteinExistence type="predicted"/>
<dbReference type="OrthoDB" id="2237195at2"/>
<dbReference type="EMBL" id="LQNX01000070">
    <property type="protein sequence ID" value="KXT79952.1"/>
    <property type="molecule type" value="Genomic_DNA"/>
</dbReference>
<protein>
    <submittedName>
        <fullName evidence="1">Two-peptide bacteriocin peptide CibA</fullName>
    </submittedName>
</protein>
<sequence length="65" mass="6670">MTNFDNMEQNFVALTEEELTDVNGGLAPIIIGGVVISWKLIGGVAALATTSAGVGVAAGYYANRP</sequence>
<dbReference type="PATRIC" id="fig|1303.78.peg.1816"/>
<dbReference type="AlphaFoldDB" id="A0A139NVE4"/>
<dbReference type="Proteomes" id="UP000070678">
    <property type="component" value="Unassembled WGS sequence"/>
</dbReference>
<dbReference type="InterPro" id="IPR023991">
    <property type="entry name" value="Bacteriocin_IIb_lactobn/cerein"/>
</dbReference>
<organism evidence="1 2">
    <name type="scientific">Streptococcus oralis</name>
    <dbReference type="NCBI Taxonomy" id="1303"/>
    <lineage>
        <taxon>Bacteria</taxon>
        <taxon>Bacillati</taxon>
        <taxon>Bacillota</taxon>
        <taxon>Bacilli</taxon>
        <taxon>Lactobacillales</taxon>
        <taxon>Streptococcaceae</taxon>
        <taxon>Streptococcus</taxon>
    </lineage>
</organism>
<dbReference type="RefSeq" id="WP_061416470.1">
    <property type="nucleotide sequence ID" value="NZ_KQ969523.1"/>
</dbReference>
<gene>
    <name evidence="1" type="ORF">SORDD15_01730</name>
</gene>
<evidence type="ECO:0000313" key="1">
    <source>
        <dbReference type="EMBL" id="KXT79952.1"/>
    </source>
</evidence>
<comment type="caution">
    <text evidence="1">The sequence shown here is derived from an EMBL/GenBank/DDBJ whole genome shotgun (WGS) entry which is preliminary data.</text>
</comment>
<evidence type="ECO:0000313" key="2">
    <source>
        <dbReference type="Proteomes" id="UP000070678"/>
    </source>
</evidence>
<accession>A0A139NVE4</accession>
<dbReference type="NCBIfam" id="TIGR03949">
    <property type="entry name" value="bact_IIb_cerein"/>
    <property type="match status" value="1"/>
</dbReference>
<reference evidence="1 2" key="1">
    <citation type="submission" date="2016-01" db="EMBL/GenBank/DDBJ databases">
        <title>Highly variable Streptococcus oralis are common among viridans streptococci isolated from primates.</title>
        <authorList>
            <person name="Denapaite D."/>
            <person name="Rieger M."/>
            <person name="Koendgen S."/>
            <person name="Brueckner R."/>
            <person name="Ochigava I."/>
            <person name="Kappeler P."/>
            <person name="Maetz-Rensing K."/>
            <person name="Leendertz F."/>
            <person name="Hakenbeck R."/>
        </authorList>
    </citation>
    <scope>NUCLEOTIDE SEQUENCE [LARGE SCALE GENOMIC DNA]</scope>
    <source>
        <strain evidence="1 2">DD15</strain>
    </source>
</reference>
<name>A0A139NVE4_STROR</name>